<dbReference type="Gramene" id="KCW66319">
    <property type="protein sequence ID" value="KCW66319"/>
    <property type="gene ID" value="EUGRSUZ_F00144"/>
</dbReference>
<accession>A0A059BJU5</accession>
<evidence type="ECO:0000313" key="1">
    <source>
        <dbReference type="EMBL" id="KCW66319.1"/>
    </source>
</evidence>
<dbReference type="EMBL" id="KK198758">
    <property type="protein sequence ID" value="KCW66319.1"/>
    <property type="molecule type" value="Genomic_DNA"/>
</dbReference>
<dbReference type="AlphaFoldDB" id="A0A059BJU5"/>
<name>A0A059BJU5_EUCGR</name>
<protein>
    <submittedName>
        <fullName evidence="1">Uncharacterized protein</fullName>
    </submittedName>
</protein>
<dbReference type="InParanoid" id="A0A059BJU5"/>
<organism evidence="1">
    <name type="scientific">Eucalyptus grandis</name>
    <name type="common">Flooded gum</name>
    <dbReference type="NCBI Taxonomy" id="71139"/>
    <lineage>
        <taxon>Eukaryota</taxon>
        <taxon>Viridiplantae</taxon>
        <taxon>Streptophyta</taxon>
        <taxon>Embryophyta</taxon>
        <taxon>Tracheophyta</taxon>
        <taxon>Spermatophyta</taxon>
        <taxon>Magnoliopsida</taxon>
        <taxon>eudicotyledons</taxon>
        <taxon>Gunneridae</taxon>
        <taxon>Pentapetalae</taxon>
        <taxon>rosids</taxon>
        <taxon>malvids</taxon>
        <taxon>Myrtales</taxon>
        <taxon>Myrtaceae</taxon>
        <taxon>Myrtoideae</taxon>
        <taxon>Eucalypteae</taxon>
        <taxon>Eucalyptus</taxon>
    </lineage>
</organism>
<sequence length="69" mass="8047">MLEGEQNFRESFQHKIRGSFSFLVDELFSLLFREGFLGCTRNVQCCLWFLNSGLCKSIFVAFFNGYFGN</sequence>
<reference evidence="1" key="1">
    <citation type="submission" date="2013-07" db="EMBL/GenBank/DDBJ databases">
        <title>The genome of Eucalyptus grandis.</title>
        <authorList>
            <person name="Schmutz J."/>
            <person name="Hayes R."/>
            <person name="Myburg A."/>
            <person name="Tuskan G."/>
            <person name="Grattapaglia D."/>
            <person name="Rokhsar D.S."/>
        </authorList>
    </citation>
    <scope>NUCLEOTIDE SEQUENCE</scope>
    <source>
        <tissue evidence="1">Leaf extractions</tissue>
    </source>
</reference>
<proteinExistence type="predicted"/>
<gene>
    <name evidence="1" type="ORF">EUGRSUZ_F00144</name>
</gene>